<dbReference type="Gene3D" id="3.30.300.20">
    <property type="match status" value="1"/>
</dbReference>
<dbReference type="EMBL" id="CASHTH010000356">
    <property type="protein sequence ID" value="CAI7999132.1"/>
    <property type="molecule type" value="Genomic_DNA"/>
</dbReference>
<dbReference type="Proteomes" id="UP001174909">
    <property type="component" value="Unassembled WGS sequence"/>
</dbReference>
<keyword evidence="2" id="KW-1185">Reference proteome</keyword>
<dbReference type="InterPro" id="IPR015946">
    <property type="entry name" value="KH_dom-like_a/b"/>
</dbReference>
<dbReference type="AlphaFoldDB" id="A0AA35R1E9"/>
<evidence type="ECO:0000313" key="1">
    <source>
        <dbReference type="EMBL" id="CAI7999132.1"/>
    </source>
</evidence>
<sequence length="119" mass="12991">MAALEMAYHVETYSSGTHGRAICNARTHHWVADDGGGDAVGAGELFLSGITACAVNMVERIALTDDSPVDFMEVTAEAFRDPEATPGDVSLYADVRIHFKIWGVDDDQGNYLVDTWKKR</sequence>
<dbReference type="SUPFAM" id="SSF82784">
    <property type="entry name" value="OsmC-like"/>
    <property type="match status" value="1"/>
</dbReference>
<proteinExistence type="predicted"/>
<accession>A0AA35R1E9</accession>
<dbReference type="InterPro" id="IPR036102">
    <property type="entry name" value="OsmC/Ohrsf"/>
</dbReference>
<evidence type="ECO:0000313" key="2">
    <source>
        <dbReference type="Proteomes" id="UP001174909"/>
    </source>
</evidence>
<organism evidence="1 2">
    <name type="scientific">Geodia barretti</name>
    <name type="common">Barrett's horny sponge</name>
    <dbReference type="NCBI Taxonomy" id="519541"/>
    <lineage>
        <taxon>Eukaryota</taxon>
        <taxon>Metazoa</taxon>
        <taxon>Porifera</taxon>
        <taxon>Demospongiae</taxon>
        <taxon>Heteroscleromorpha</taxon>
        <taxon>Tetractinellida</taxon>
        <taxon>Astrophorina</taxon>
        <taxon>Geodiidae</taxon>
        <taxon>Geodia</taxon>
    </lineage>
</organism>
<comment type="caution">
    <text evidence="1">The sequence shown here is derived from an EMBL/GenBank/DDBJ whole genome shotgun (WGS) entry which is preliminary data.</text>
</comment>
<evidence type="ECO:0008006" key="3">
    <source>
        <dbReference type="Google" id="ProtNLM"/>
    </source>
</evidence>
<reference evidence="1" key="1">
    <citation type="submission" date="2023-03" db="EMBL/GenBank/DDBJ databases">
        <authorList>
            <person name="Steffen K."/>
            <person name="Cardenas P."/>
        </authorList>
    </citation>
    <scope>NUCLEOTIDE SEQUENCE</scope>
</reference>
<name>A0AA35R1E9_GEOBA</name>
<gene>
    <name evidence="1" type="ORF">GBAR_LOCUS2616</name>
</gene>
<protein>
    <recommendedName>
        <fullName evidence="3">OsmC-like protein</fullName>
    </recommendedName>
</protein>